<dbReference type="InterPro" id="IPR002328">
    <property type="entry name" value="ADH_Zn_CS"/>
</dbReference>
<dbReference type="InterPro" id="IPR011032">
    <property type="entry name" value="GroES-like_sf"/>
</dbReference>
<keyword evidence="5" id="KW-0560">Oxidoreductase</keyword>
<evidence type="ECO:0000256" key="4">
    <source>
        <dbReference type="ARBA" id="ARBA00022833"/>
    </source>
</evidence>
<evidence type="ECO:0000256" key="1">
    <source>
        <dbReference type="ARBA" id="ARBA00001947"/>
    </source>
</evidence>
<dbReference type="EMBL" id="JAGIXG020000012">
    <property type="protein sequence ID" value="KAI6782639.1"/>
    <property type="molecule type" value="Genomic_DNA"/>
</dbReference>
<evidence type="ECO:0000259" key="9">
    <source>
        <dbReference type="Pfam" id="PF00248"/>
    </source>
</evidence>
<evidence type="ECO:0000256" key="5">
    <source>
        <dbReference type="ARBA" id="ARBA00023002"/>
    </source>
</evidence>
<protein>
    <submittedName>
        <fullName evidence="11">Alcohol dehydrogenase</fullName>
    </submittedName>
</protein>
<evidence type="ECO:0000313" key="11">
    <source>
        <dbReference type="EMBL" id="KAI6782639.1"/>
    </source>
</evidence>
<name>A0A9P9Y481_9HYPO</name>
<feature type="domain" description="NADP-dependent oxidoreductase" evidence="9">
    <location>
        <begin position="369"/>
        <end position="675"/>
    </location>
</feature>
<dbReference type="RefSeq" id="XP_051363495.1">
    <property type="nucleotide sequence ID" value="XM_051505156.1"/>
</dbReference>
<comment type="similarity">
    <text evidence="2 7">Belongs to the zinc-containing alcohol dehydrogenase family.</text>
</comment>
<evidence type="ECO:0000259" key="10">
    <source>
        <dbReference type="Pfam" id="PF08240"/>
    </source>
</evidence>
<dbReference type="Pfam" id="PF00248">
    <property type="entry name" value="Aldo_ket_red"/>
    <property type="match status" value="1"/>
</dbReference>
<feature type="domain" description="Alcohol dehydrogenase-like N-terminal" evidence="10">
    <location>
        <begin position="34"/>
        <end position="128"/>
    </location>
</feature>
<accession>A0A9P9Y481</accession>
<dbReference type="PANTHER" id="PTHR42813:SF3">
    <property type="entry name" value="GLUTATHIONE-INDEPENDENT FORMALDEHYDE DEHYDROGENASE"/>
    <property type="match status" value="1"/>
</dbReference>
<dbReference type="InterPro" id="IPR036291">
    <property type="entry name" value="NAD(P)-bd_dom_sf"/>
</dbReference>
<feature type="domain" description="Alcohol dehydrogenase-like C-terminal" evidence="8">
    <location>
        <begin position="176"/>
        <end position="245"/>
    </location>
</feature>
<proteinExistence type="inferred from homology"/>
<dbReference type="InterPro" id="IPR020471">
    <property type="entry name" value="AKR"/>
</dbReference>
<dbReference type="Proteomes" id="UP001055219">
    <property type="component" value="Unassembled WGS sequence"/>
</dbReference>
<dbReference type="InterPro" id="IPR023210">
    <property type="entry name" value="NADP_OxRdtase_dom"/>
</dbReference>
<dbReference type="CDD" id="cd08282">
    <property type="entry name" value="PFDH_like"/>
    <property type="match status" value="1"/>
</dbReference>
<dbReference type="InterPro" id="IPR013149">
    <property type="entry name" value="ADH-like_C"/>
</dbReference>
<dbReference type="Gene3D" id="3.40.50.720">
    <property type="entry name" value="NAD(P)-binding Rossmann-like Domain"/>
    <property type="match status" value="1"/>
</dbReference>
<dbReference type="GeneID" id="75830149"/>
<comment type="cofactor">
    <cofactor evidence="1 7">
        <name>Zn(2+)</name>
        <dbReference type="ChEBI" id="CHEBI:29105"/>
    </cofactor>
</comment>
<dbReference type="CDD" id="cd19075">
    <property type="entry name" value="AKR_AKR7A1-5"/>
    <property type="match status" value="1"/>
</dbReference>
<dbReference type="PANTHER" id="PTHR42813">
    <property type="entry name" value="ZINC-TYPE ALCOHOL DEHYDROGENASE-LIKE"/>
    <property type="match status" value="1"/>
</dbReference>
<reference evidence="11" key="2">
    <citation type="submission" date="2022-07" db="EMBL/GenBank/DDBJ databases">
        <authorList>
            <person name="Goncalves M.F.M."/>
            <person name="Hilario S."/>
            <person name="Van De Peer Y."/>
            <person name="Esteves A.C."/>
            <person name="Alves A."/>
        </authorList>
    </citation>
    <scope>NUCLEOTIDE SEQUENCE</scope>
    <source>
        <strain evidence="11">MUM 19.33</strain>
    </source>
</reference>
<evidence type="ECO:0000256" key="6">
    <source>
        <dbReference type="ARBA" id="ARBA00023027"/>
    </source>
</evidence>
<keyword evidence="12" id="KW-1185">Reference proteome</keyword>
<dbReference type="AlphaFoldDB" id="A0A9P9Y481"/>
<dbReference type="Gene3D" id="3.20.20.100">
    <property type="entry name" value="NADP-dependent oxidoreductase domain"/>
    <property type="match status" value="1"/>
</dbReference>
<evidence type="ECO:0000256" key="3">
    <source>
        <dbReference type="ARBA" id="ARBA00022723"/>
    </source>
</evidence>
<evidence type="ECO:0000256" key="2">
    <source>
        <dbReference type="ARBA" id="ARBA00008072"/>
    </source>
</evidence>
<dbReference type="Pfam" id="PF08240">
    <property type="entry name" value="ADH_N"/>
    <property type="match status" value="1"/>
</dbReference>
<gene>
    <name evidence="11" type="ORF">J7T54_003652</name>
</gene>
<dbReference type="PRINTS" id="PR00069">
    <property type="entry name" value="ALDKETRDTASE"/>
</dbReference>
<dbReference type="SUPFAM" id="SSF51430">
    <property type="entry name" value="NAD(P)-linked oxidoreductase"/>
    <property type="match status" value="1"/>
</dbReference>
<reference evidence="11" key="1">
    <citation type="journal article" date="2021" name="J Fungi (Basel)">
        <title>Genomic and Metabolomic Analyses of the Marine Fungus Emericellopsis cladophorae: Insights into Saltwater Adaptability Mechanisms and Its Biosynthetic Potential.</title>
        <authorList>
            <person name="Goncalves M.F.M."/>
            <person name="Hilario S."/>
            <person name="Van de Peer Y."/>
            <person name="Esteves A.C."/>
            <person name="Alves A."/>
        </authorList>
    </citation>
    <scope>NUCLEOTIDE SEQUENCE</scope>
    <source>
        <strain evidence="11">MUM 19.33</strain>
    </source>
</reference>
<evidence type="ECO:0000256" key="7">
    <source>
        <dbReference type="RuleBase" id="RU361277"/>
    </source>
</evidence>
<evidence type="ECO:0000259" key="8">
    <source>
        <dbReference type="Pfam" id="PF00107"/>
    </source>
</evidence>
<dbReference type="SUPFAM" id="SSF51735">
    <property type="entry name" value="NAD(P)-binding Rossmann-fold domains"/>
    <property type="match status" value="1"/>
</dbReference>
<dbReference type="GO" id="GO:0016491">
    <property type="term" value="F:oxidoreductase activity"/>
    <property type="evidence" value="ECO:0007669"/>
    <property type="project" value="UniProtKB-KW"/>
</dbReference>
<keyword evidence="6" id="KW-0520">NAD</keyword>
<dbReference type="Gene3D" id="3.90.180.10">
    <property type="entry name" value="Medium-chain alcohol dehydrogenases, catalytic domain"/>
    <property type="match status" value="1"/>
</dbReference>
<dbReference type="GO" id="GO:0008270">
    <property type="term" value="F:zinc ion binding"/>
    <property type="evidence" value="ECO:0007669"/>
    <property type="project" value="InterPro"/>
</dbReference>
<dbReference type="PROSITE" id="PS00059">
    <property type="entry name" value="ADH_ZINC"/>
    <property type="match status" value="1"/>
</dbReference>
<dbReference type="Pfam" id="PF00107">
    <property type="entry name" value="ADH_zinc_N"/>
    <property type="match status" value="1"/>
</dbReference>
<keyword evidence="4 7" id="KW-0862">Zinc</keyword>
<dbReference type="SUPFAM" id="SSF50129">
    <property type="entry name" value="GroES-like"/>
    <property type="match status" value="1"/>
</dbReference>
<comment type="caution">
    <text evidence="11">The sequence shown here is derived from an EMBL/GenBank/DDBJ whole genome shotgun (WGS) entry which is preliminary data.</text>
</comment>
<keyword evidence="3 7" id="KW-0479">Metal-binding</keyword>
<dbReference type="OrthoDB" id="3941538at2759"/>
<dbReference type="InterPro" id="IPR013154">
    <property type="entry name" value="ADH-like_N"/>
</dbReference>
<organism evidence="11 12">
    <name type="scientific">Emericellopsis cladophorae</name>
    <dbReference type="NCBI Taxonomy" id="2686198"/>
    <lineage>
        <taxon>Eukaryota</taxon>
        <taxon>Fungi</taxon>
        <taxon>Dikarya</taxon>
        <taxon>Ascomycota</taxon>
        <taxon>Pezizomycotina</taxon>
        <taxon>Sordariomycetes</taxon>
        <taxon>Hypocreomycetidae</taxon>
        <taxon>Hypocreales</taxon>
        <taxon>Bionectriaceae</taxon>
        <taxon>Emericellopsis</taxon>
    </lineage>
</organism>
<evidence type="ECO:0000313" key="12">
    <source>
        <dbReference type="Proteomes" id="UP001055219"/>
    </source>
</evidence>
<sequence length="686" mass="74840">MSSMRAVNYQGPFQVKVEDVERPKLEHPDDVIVKVTTGRTAAQAGITFGHENMGIVDELGEGVTLLNKGDRVVMPFNVADGRCRNCESGKTAFCTGVNPGFAGGAYGYVAMGPYRGGQAQYIRVPYADFNALKLPAGKEHEADFILLADIFPTGWHGVEISGFQAGESIAVFGAGPVGLMAAYSAVLRGASRVYVVDRVPERLQTAEKIGCIAIDFSKGDAVDQIIKANDGMVDRSVDAVGYQAVTTSGDKEQPNIVLENMIKVTRACGGLGIPGLYVPSDPGAPDESSSKGMISLSFGKLFEKGLSLKTGQCNVKAYNRQLRDLIISGRAKPSFVVSHEIGLEDAEVAYEKFDKRIDGYTKVLIHPNGTMTIGPDADKGARITDLEQYKKCLDYLSAKGYKELDTAAVYVGGKQEEWTKDAGFKERGFSIASKIMPVTPGDHAPDKIVPAWDASLKKLGLDGTDIFYLHAPDRATSFEKTLEVVDQMYKDGKFKRLGLSNYASWEVAEIVGICERRDFVQPTVYQGMYNAITRALESELEPCLRKFGISLVIYNPLAAGLFSGKYTSLDKPTEGRFSDKASAMGKMYTERYFKQSTMDALAIVEPVARKHDIPLIEVGLRWCIHHSKLQTPAKGGNDGVILGISSYAQLEQNIDACEKGPLPDEVVESLDKAWERTRGDAPTYWR</sequence>
<dbReference type="InterPro" id="IPR036812">
    <property type="entry name" value="NAD(P)_OxRdtase_dom_sf"/>
</dbReference>